<dbReference type="GO" id="GO:0008270">
    <property type="term" value="F:zinc ion binding"/>
    <property type="evidence" value="ECO:0007669"/>
    <property type="project" value="InterPro"/>
</dbReference>
<dbReference type="Proteomes" id="UP000182915">
    <property type="component" value="Chromosome I"/>
</dbReference>
<dbReference type="InterPro" id="IPR003615">
    <property type="entry name" value="HNH_nuc"/>
</dbReference>
<evidence type="ECO:0000256" key="1">
    <source>
        <dbReference type="ARBA" id="ARBA00023450"/>
    </source>
</evidence>
<evidence type="ECO:0000256" key="2">
    <source>
        <dbReference type="SAM" id="MobiDB-lite"/>
    </source>
</evidence>
<organism evidence="4 5">
    <name type="scientific">Mycolicibacterium rutilum</name>
    <name type="common">Mycobacterium rutilum</name>
    <dbReference type="NCBI Taxonomy" id="370526"/>
    <lineage>
        <taxon>Bacteria</taxon>
        <taxon>Bacillati</taxon>
        <taxon>Actinomycetota</taxon>
        <taxon>Actinomycetes</taxon>
        <taxon>Mycobacteriales</taxon>
        <taxon>Mycobacteriaceae</taxon>
        <taxon>Mycolicibacterium</taxon>
    </lineage>
</organism>
<dbReference type="Pfam" id="PF02720">
    <property type="entry name" value="DUF222"/>
    <property type="match status" value="1"/>
</dbReference>
<dbReference type="SMART" id="SM00507">
    <property type="entry name" value="HNHc"/>
    <property type="match status" value="1"/>
</dbReference>
<dbReference type="GO" id="GO:0003676">
    <property type="term" value="F:nucleic acid binding"/>
    <property type="evidence" value="ECO:0007669"/>
    <property type="project" value="InterPro"/>
</dbReference>
<dbReference type="Pfam" id="PF01844">
    <property type="entry name" value="HNH"/>
    <property type="match status" value="1"/>
</dbReference>
<proteinExistence type="inferred from homology"/>
<dbReference type="InterPro" id="IPR003870">
    <property type="entry name" value="DUF222"/>
</dbReference>
<dbReference type="InterPro" id="IPR002711">
    <property type="entry name" value="HNH"/>
</dbReference>
<comment type="similarity">
    <text evidence="1">Belongs to the Rv1128c/1148c/1588c/1702c/1945/3466 family.</text>
</comment>
<reference evidence="5" key="1">
    <citation type="submission" date="2016-10" db="EMBL/GenBank/DDBJ databases">
        <authorList>
            <person name="Varghese N."/>
            <person name="Submissions S."/>
        </authorList>
    </citation>
    <scope>NUCLEOTIDE SEQUENCE [LARGE SCALE GENOMIC DNA]</scope>
    <source>
        <strain evidence="5">DSM 45405</strain>
    </source>
</reference>
<name>A0A1H6IZ35_MYCRU</name>
<evidence type="ECO:0000313" key="5">
    <source>
        <dbReference type="Proteomes" id="UP000182915"/>
    </source>
</evidence>
<feature type="region of interest" description="Disordered" evidence="2">
    <location>
        <begin position="387"/>
        <end position="413"/>
    </location>
</feature>
<feature type="region of interest" description="Disordered" evidence="2">
    <location>
        <begin position="196"/>
        <end position="230"/>
    </location>
</feature>
<keyword evidence="4" id="KW-0255">Endonuclease</keyword>
<dbReference type="STRING" id="370526.SAMN04489835_0936"/>
<dbReference type="AlphaFoldDB" id="A0A1H6IZ35"/>
<dbReference type="GO" id="GO:0004519">
    <property type="term" value="F:endonuclease activity"/>
    <property type="evidence" value="ECO:0007669"/>
    <property type="project" value="UniProtKB-KW"/>
</dbReference>
<accession>A0A1H6IZ35</accession>
<dbReference type="CDD" id="cd00085">
    <property type="entry name" value="HNHc"/>
    <property type="match status" value="1"/>
</dbReference>
<dbReference type="RefSeq" id="WP_083406186.1">
    <property type="nucleotide sequence ID" value="NZ_LT629971.1"/>
</dbReference>
<evidence type="ECO:0000313" key="4">
    <source>
        <dbReference type="EMBL" id="SEH52384.1"/>
    </source>
</evidence>
<feature type="domain" description="HNH nuclease" evidence="3">
    <location>
        <begin position="316"/>
        <end position="367"/>
    </location>
</feature>
<dbReference type="OrthoDB" id="4752861at2"/>
<protein>
    <submittedName>
        <fullName evidence="4">HNH endonuclease</fullName>
    </submittedName>
</protein>
<evidence type="ECO:0000259" key="3">
    <source>
        <dbReference type="SMART" id="SM00507"/>
    </source>
</evidence>
<dbReference type="EMBL" id="LT629971">
    <property type="protein sequence ID" value="SEH52384.1"/>
    <property type="molecule type" value="Genomic_DNA"/>
</dbReference>
<dbReference type="Gene3D" id="1.10.30.50">
    <property type="match status" value="1"/>
</dbReference>
<keyword evidence="4" id="KW-0540">Nuclease</keyword>
<sequence>MSSATASDDAPAVSRDERLLELYERLAELSGQRNAIDGQIVEIVAEIDRDGLWAGTGLKSVKALVAWRLGMSDTTAGNVAAIADRYEEFPRCTAEMREGRLSLDQVGVIAQQAGDGSDDHYADFAAVATVRQLRKALSLEVRPEPDPEPEPEFKRSFSRSVGDHYTTYRIAVPNLEAAKVDAALASHRDALINEYRRDHGPDTAGDPDAPSFAASGQFEREKAQGTKPPFPTLTDAFMRMVETAWDAEVARRPHSAHTTVMVHLDVDKRASWIHAGPALSDADRQYLLCDADCEVWLEQRGQVIGAGRSTRVISRRLRRALEYRSNTCAVPGCGATRGLHAHHIVHWEDGGQTELHNLVLVCPHHHRMHHRGEITIRGPADQLVITDRDGDPLTSASLARPPTEPPPAVAPWHGPLGERAEWWWYEPYKPSPN</sequence>
<keyword evidence="5" id="KW-1185">Reference proteome</keyword>
<gene>
    <name evidence="4" type="ORF">SAMN04489835_0936</name>
</gene>
<keyword evidence="4" id="KW-0378">Hydrolase</keyword>